<keyword evidence="2" id="KW-0548">Nucleotidyltransferase</keyword>
<dbReference type="Gene3D" id="1.10.340.70">
    <property type="match status" value="1"/>
</dbReference>
<protein>
    <recommendedName>
        <fullName evidence="1">RNA-directed DNA polymerase</fullName>
        <ecNumber evidence="1">2.7.7.49</ecNumber>
    </recommendedName>
</protein>
<evidence type="ECO:0000313" key="10">
    <source>
        <dbReference type="Proteomes" id="UP000479190"/>
    </source>
</evidence>
<sequence length="588" mass="67619">MSPLTDLLRGLQKKKEKLAWSAQADEAFERIKQAMASAVRSAFYHPGQPLALHTDASNTAIGAALSQRHADDDDWTPLGFFSQKLSPTQQRYSTYDRELLAIFEAIKYFQRILEGRSFTIMTDHRPLSFALEQKSDKFSPRQSRQLDFISRFDAKIVYTPGDENPVADALSRIDAITMPTTLNSAQISAEQQKDEQLTHLRGKAKLKLHDVVIDGLSLVCVEQRDGLKPYLPESLRRQAFDTAHTLSHPSGRATVKRVALLYFWPSMSKDIVRWAKQCVPCQQSKVHRHNRAELGNFVTPDGRFDHVHIDIVKMPLHQGFQNCLTMIDRYTRWPQAIPIGDIARPRHRGLSHFQASSSAYELPSKRTCKRRQRRWFSARRYAYPGSSSHDKKPDKTSPSEFVSALRRLFQAIRPVPASRHVQHRPFVFKDLATSDYVFRRLDTILKPLEQPYTGPHRVIRRINERNFVVDRKVACAARRTAGTNLRASESTRIHVERRPCASGSCRRLYQRRVDTSQECRDNRECEPSENMEIVFECRDAKPNINLLAVKKFDDDSPNYSQNITNSNDYKMQNIIKTETVRESVTRGL</sequence>
<keyword evidence="4" id="KW-0255">Endonuclease</keyword>
<dbReference type="SUPFAM" id="SSF53098">
    <property type="entry name" value="Ribonuclease H-like"/>
    <property type="match status" value="1"/>
</dbReference>
<dbReference type="GO" id="GO:0042575">
    <property type="term" value="C:DNA polymerase complex"/>
    <property type="evidence" value="ECO:0007669"/>
    <property type="project" value="UniProtKB-ARBA"/>
</dbReference>
<accession>A0A6H5HXF9</accession>
<dbReference type="GO" id="GO:0003964">
    <property type="term" value="F:RNA-directed DNA polymerase activity"/>
    <property type="evidence" value="ECO:0007669"/>
    <property type="project" value="UniProtKB-KW"/>
</dbReference>
<dbReference type="InterPro" id="IPR012337">
    <property type="entry name" value="RNaseH-like_sf"/>
</dbReference>
<evidence type="ECO:0000259" key="7">
    <source>
        <dbReference type="Pfam" id="PF17919"/>
    </source>
</evidence>
<organism evidence="9 10">
    <name type="scientific">Trichogramma brassicae</name>
    <dbReference type="NCBI Taxonomy" id="86971"/>
    <lineage>
        <taxon>Eukaryota</taxon>
        <taxon>Metazoa</taxon>
        <taxon>Ecdysozoa</taxon>
        <taxon>Arthropoda</taxon>
        <taxon>Hexapoda</taxon>
        <taxon>Insecta</taxon>
        <taxon>Pterygota</taxon>
        <taxon>Neoptera</taxon>
        <taxon>Endopterygota</taxon>
        <taxon>Hymenoptera</taxon>
        <taxon>Apocrita</taxon>
        <taxon>Proctotrupomorpha</taxon>
        <taxon>Chalcidoidea</taxon>
        <taxon>Trichogrammatidae</taxon>
        <taxon>Trichogramma</taxon>
    </lineage>
</organism>
<evidence type="ECO:0000256" key="4">
    <source>
        <dbReference type="ARBA" id="ARBA00022759"/>
    </source>
</evidence>
<dbReference type="EC" id="2.7.7.49" evidence="1"/>
<evidence type="ECO:0000256" key="1">
    <source>
        <dbReference type="ARBA" id="ARBA00012493"/>
    </source>
</evidence>
<dbReference type="InterPro" id="IPR041577">
    <property type="entry name" value="RT_RNaseH_2"/>
</dbReference>
<dbReference type="SUPFAM" id="SSF56672">
    <property type="entry name" value="DNA/RNA polymerases"/>
    <property type="match status" value="1"/>
</dbReference>
<feature type="domain" description="Reverse transcriptase/retrotransposon-derived protein RNase H-like" evidence="7">
    <location>
        <begin position="20"/>
        <end position="120"/>
    </location>
</feature>
<evidence type="ECO:0000256" key="2">
    <source>
        <dbReference type="ARBA" id="ARBA00022695"/>
    </source>
</evidence>
<evidence type="ECO:0000256" key="3">
    <source>
        <dbReference type="ARBA" id="ARBA00022722"/>
    </source>
</evidence>
<dbReference type="InterPro" id="IPR041588">
    <property type="entry name" value="Integrase_H2C2"/>
</dbReference>
<dbReference type="Pfam" id="PF17919">
    <property type="entry name" value="RT_RNaseH_2"/>
    <property type="match status" value="1"/>
</dbReference>
<dbReference type="CDD" id="cd09274">
    <property type="entry name" value="RNase_HI_RT_Ty3"/>
    <property type="match status" value="1"/>
</dbReference>
<evidence type="ECO:0000256" key="5">
    <source>
        <dbReference type="ARBA" id="ARBA00022918"/>
    </source>
</evidence>
<dbReference type="Proteomes" id="UP000479190">
    <property type="component" value="Unassembled WGS sequence"/>
</dbReference>
<dbReference type="OrthoDB" id="7695055at2759"/>
<feature type="domain" description="Integrase zinc-binding" evidence="8">
    <location>
        <begin position="232"/>
        <end position="286"/>
    </location>
</feature>
<gene>
    <name evidence="9" type="ORF">TBRA_LOCUS557</name>
</gene>
<dbReference type="Gene3D" id="3.10.20.370">
    <property type="match status" value="1"/>
</dbReference>
<reference evidence="9 10" key="1">
    <citation type="submission" date="2020-02" db="EMBL/GenBank/DDBJ databases">
        <authorList>
            <person name="Ferguson B K."/>
        </authorList>
    </citation>
    <scope>NUCLEOTIDE SEQUENCE [LARGE SCALE GENOMIC DNA]</scope>
</reference>
<evidence type="ECO:0000313" key="9">
    <source>
        <dbReference type="EMBL" id="CAB0028372.1"/>
    </source>
</evidence>
<evidence type="ECO:0000256" key="6">
    <source>
        <dbReference type="ARBA" id="ARBA00023268"/>
    </source>
</evidence>
<dbReference type="FunFam" id="3.10.20.370:FF:000001">
    <property type="entry name" value="Retrovirus-related Pol polyprotein from transposon 17.6-like protein"/>
    <property type="match status" value="1"/>
</dbReference>
<dbReference type="Pfam" id="PF17921">
    <property type="entry name" value="Integrase_H2C2"/>
    <property type="match status" value="1"/>
</dbReference>
<name>A0A6H5HXF9_9HYME</name>
<dbReference type="GO" id="GO:0004519">
    <property type="term" value="F:endonuclease activity"/>
    <property type="evidence" value="ECO:0007669"/>
    <property type="project" value="UniProtKB-KW"/>
</dbReference>
<dbReference type="InterPro" id="IPR043502">
    <property type="entry name" value="DNA/RNA_pol_sf"/>
</dbReference>
<dbReference type="PANTHER" id="PTHR37984:SF5">
    <property type="entry name" value="PROTEIN NYNRIN-LIKE"/>
    <property type="match status" value="1"/>
</dbReference>
<keyword evidence="6" id="KW-0511">Multifunctional enzyme</keyword>
<dbReference type="AlphaFoldDB" id="A0A6H5HXF9"/>
<dbReference type="InterPro" id="IPR050951">
    <property type="entry name" value="Retrovirus_Pol_polyprotein"/>
</dbReference>
<keyword evidence="5" id="KW-0695">RNA-directed DNA polymerase</keyword>
<dbReference type="PANTHER" id="PTHR37984">
    <property type="entry name" value="PROTEIN CBG26694"/>
    <property type="match status" value="1"/>
</dbReference>
<keyword evidence="4" id="KW-0378">Hydrolase</keyword>
<proteinExistence type="predicted"/>
<keyword evidence="3" id="KW-0540">Nuclease</keyword>
<evidence type="ECO:0000259" key="8">
    <source>
        <dbReference type="Pfam" id="PF17921"/>
    </source>
</evidence>
<keyword evidence="2" id="KW-0808">Transferase</keyword>
<dbReference type="EMBL" id="CADCXV010000125">
    <property type="protein sequence ID" value="CAB0028372.1"/>
    <property type="molecule type" value="Genomic_DNA"/>
</dbReference>
<keyword evidence="10" id="KW-1185">Reference proteome</keyword>